<evidence type="ECO:0000256" key="2">
    <source>
        <dbReference type="ARBA" id="ARBA00022803"/>
    </source>
</evidence>
<evidence type="ECO:0000256" key="1">
    <source>
        <dbReference type="ARBA" id="ARBA00022737"/>
    </source>
</evidence>
<protein>
    <submittedName>
        <fullName evidence="5">NMDA receptor-regulated protein 1-domain-containing protein</fullName>
    </submittedName>
</protein>
<dbReference type="Proteomes" id="UP001164286">
    <property type="component" value="Unassembled WGS sequence"/>
</dbReference>
<dbReference type="Pfam" id="PF12569">
    <property type="entry name" value="NatA_aux_su"/>
    <property type="match status" value="1"/>
</dbReference>
<accession>A0AA38HEG6</accession>
<comment type="caution">
    <text evidence="5">The sequence shown here is derived from an EMBL/GenBank/DDBJ whole genome shotgun (WGS) entry which is preliminary data.</text>
</comment>
<dbReference type="PROSITE" id="PS50005">
    <property type="entry name" value="TPR"/>
    <property type="match status" value="1"/>
</dbReference>
<keyword evidence="2 3" id="KW-0802">TPR repeat</keyword>
<evidence type="ECO:0000313" key="6">
    <source>
        <dbReference type="Proteomes" id="UP001164286"/>
    </source>
</evidence>
<dbReference type="SMART" id="SM00028">
    <property type="entry name" value="TPR"/>
    <property type="match status" value="4"/>
</dbReference>
<reference evidence="5" key="1">
    <citation type="journal article" date="2022" name="G3 (Bethesda)">
        <title>High quality genome of the basidiomycete yeast Dioszegia hungarica PDD-24b-2 isolated from cloud water.</title>
        <authorList>
            <person name="Jarrige D."/>
            <person name="Haridas S."/>
            <person name="Bleykasten-Grosshans C."/>
            <person name="Joly M."/>
            <person name="Nadalig T."/>
            <person name="Sancelme M."/>
            <person name="Vuilleumier S."/>
            <person name="Grigoriev I.V."/>
            <person name="Amato P."/>
            <person name="Bringel F."/>
        </authorList>
    </citation>
    <scope>NUCLEOTIDE SEQUENCE</scope>
    <source>
        <strain evidence="5">PDD-24b-2</strain>
    </source>
</reference>
<organism evidence="5 6">
    <name type="scientific">Dioszegia hungarica</name>
    <dbReference type="NCBI Taxonomy" id="4972"/>
    <lineage>
        <taxon>Eukaryota</taxon>
        <taxon>Fungi</taxon>
        <taxon>Dikarya</taxon>
        <taxon>Basidiomycota</taxon>
        <taxon>Agaricomycotina</taxon>
        <taxon>Tremellomycetes</taxon>
        <taxon>Tremellales</taxon>
        <taxon>Bulleribasidiaceae</taxon>
        <taxon>Dioszegia</taxon>
    </lineage>
</organism>
<evidence type="ECO:0000256" key="3">
    <source>
        <dbReference type="PROSITE-ProRule" id="PRU00339"/>
    </source>
</evidence>
<feature type="compositionally biased region" description="Basic and acidic residues" evidence="4">
    <location>
        <begin position="597"/>
        <end position="612"/>
    </location>
</feature>
<feature type="region of interest" description="Disordered" evidence="4">
    <location>
        <begin position="597"/>
        <end position="651"/>
    </location>
</feature>
<sequence length="881" mass="97916">MASAPPKHRQLPDKEAKLFKELLVQYEHKQYKKGIKAADSILKKFPNHGETLALKALTLFSGLPMPATAASQPKQDEAEAMAKTAVKKDITSHITWHVLGIMAKGRKDWEEASRAFAMARKQDSDNLPIIRDSISLYLHTRQYEAAVAARHHYFLLRPNVRSSWLGLMVAHQLNGNNEEALELYDAMVGTINADGASPSEKAQIMLNVVKVCMEMGRDGDGLRRLDRAIRGKILSPRGEVTQLRAEMLSKLGRMEEAVEAYRELIKQNPDNLGYYTGYLRAKGLDVASSPSEQTTSGVLAELDQFAQTYPKSTVPKRMALTVSSGSEFRTRVKPYLINGLEKGIPSLFVDVKSLYQNPEKMAAVGEIVEELIESLQKDSSLHDDDSVAPPTTLLWAYYYLALHLSHPLHPNPSFKRSLDLLEIALKHTPTLPEVYMAKAMVLKRAGDIMGAAETMEEARLLDGQDRFLNGKAAKYWLRAGEVKKAEELLAMFTKKDISAMSDLTDLQCLWFLQEEGDSYRRNGNLAMALKRYQATATVFQDYEDDQYDFHTYCLRRMTISAYLSLMRYEDQLRSHPAYFKSAVAAIEIYTSIHDDPSLTEEKLSPEEEAERKKAAKKAQKADQKAKKAAAASGDAKKEDTPAPDPDPTGELLIKTETPLEDAYKLWVPLERMASGRVETWTSGFEIEMRRKRWPAAYKCLLAAYSLDAEDPTLHRQLVTFAQALPSSDVPDALKTAFTDRLPILSIISSSPRDFTADFLTRHSSSPSHILGAAQGLIAVLSASSTPTQEKKALTGGERKEVIAILEKMAGPDIHPEIGAMRRGIEVLKALQGTEGEVQAFKGLCRGRVPLAGVFSSKEEVEARRAKEVNGTAEANGVKADV</sequence>
<name>A0AA38HEG6_9TREE</name>
<evidence type="ECO:0000313" key="5">
    <source>
        <dbReference type="EMBL" id="KAI9637329.1"/>
    </source>
</evidence>
<gene>
    <name evidence="5" type="ORF">MKK02DRAFT_32204</name>
</gene>
<keyword evidence="1" id="KW-0677">Repeat</keyword>
<dbReference type="GeneID" id="77727674"/>
<dbReference type="Gene3D" id="1.25.40.1010">
    <property type="match status" value="1"/>
</dbReference>
<dbReference type="PIRSF" id="PIRSF000422">
    <property type="entry name" value="N-terminal-AcTrfase-A_aux_su"/>
    <property type="match status" value="1"/>
</dbReference>
<evidence type="ECO:0000256" key="4">
    <source>
        <dbReference type="SAM" id="MobiDB-lite"/>
    </source>
</evidence>
<dbReference type="InterPro" id="IPR021183">
    <property type="entry name" value="NatA_aux_su"/>
</dbReference>
<dbReference type="InterPro" id="IPR011990">
    <property type="entry name" value="TPR-like_helical_dom_sf"/>
</dbReference>
<dbReference type="AlphaFoldDB" id="A0AA38HEG6"/>
<keyword evidence="6" id="KW-1185">Reference proteome</keyword>
<dbReference type="GO" id="GO:0031415">
    <property type="term" value="C:NatA complex"/>
    <property type="evidence" value="ECO:0007669"/>
    <property type="project" value="TreeGrafter"/>
</dbReference>
<proteinExistence type="predicted"/>
<dbReference type="PANTHER" id="PTHR22767">
    <property type="entry name" value="N-TERMINAL ACETYLTRANSFERASE-RELATED"/>
    <property type="match status" value="1"/>
</dbReference>
<dbReference type="RefSeq" id="XP_052947106.1">
    <property type="nucleotide sequence ID" value="XM_053088469.1"/>
</dbReference>
<dbReference type="InterPro" id="IPR019734">
    <property type="entry name" value="TPR_rpt"/>
</dbReference>
<dbReference type="SUPFAM" id="SSF48452">
    <property type="entry name" value="TPR-like"/>
    <property type="match status" value="3"/>
</dbReference>
<dbReference type="EMBL" id="JAKWFO010000004">
    <property type="protein sequence ID" value="KAI9637329.1"/>
    <property type="molecule type" value="Genomic_DNA"/>
</dbReference>
<feature type="repeat" description="TPR" evidence="3">
    <location>
        <begin position="238"/>
        <end position="271"/>
    </location>
</feature>
<keyword evidence="5" id="KW-0675">Receptor</keyword>
<dbReference type="Gene3D" id="1.25.40.1040">
    <property type="match status" value="1"/>
</dbReference>
<dbReference type="PANTHER" id="PTHR22767:SF2">
    <property type="entry name" value="N(ALPHA)-ACETYLTRANSFERASE 15_16, ISOFORM A"/>
    <property type="match status" value="1"/>
</dbReference>